<dbReference type="EMBL" id="JASAOG010000074">
    <property type="protein sequence ID" value="KAK0054835.1"/>
    <property type="molecule type" value="Genomic_DNA"/>
</dbReference>
<sequence length="88" mass="9561">MSFSHWRVLPGSESHHPLATPFPQPAPAPPHPRKHTHNPYPSSPQPCPLLVVPFDAASNRPAIPSKKTSTAKIQQAVCAHGHRQLVVS</sequence>
<evidence type="ECO:0000313" key="3">
    <source>
        <dbReference type="Proteomes" id="UP001233172"/>
    </source>
</evidence>
<accession>A0AAD8BHS6</accession>
<name>A0AAD8BHS6_BIOPF</name>
<comment type="caution">
    <text evidence="2">The sequence shown here is derived from an EMBL/GenBank/DDBJ whole genome shotgun (WGS) entry which is preliminary data.</text>
</comment>
<evidence type="ECO:0000256" key="1">
    <source>
        <dbReference type="SAM" id="MobiDB-lite"/>
    </source>
</evidence>
<proteinExistence type="predicted"/>
<reference evidence="2" key="2">
    <citation type="submission" date="2023-04" db="EMBL/GenBank/DDBJ databases">
        <authorList>
            <person name="Bu L."/>
            <person name="Lu L."/>
            <person name="Laidemitt M.R."/>
            <person name="Zhang S.M."/>
            <person name="Mutuku M."/>
            <person name="Mkoji G."/>
            <person name="Steinauer M."/>
            <person name="Loker E.S."/>
        </authorList>
    </citation>
    <scope>NUCLEOTIDE SEQUENCE</scope>
    <source>
        <strain evidence="2">KasaAsao</strain>
        <tissue evidence="2">Whole Snail</tissue>
    </source>
</reference>
<feature type="compositionally biased region" description="Pro residues" evidence="1">
    <location>
        <begin position="20"/>
        <end position="30"/>
    </location>
</feature>
<evidence type="ECO:0000313" key="2">
    <source>
        <dbReference type="EMBL" id="KAK0054835.1"/>
    </source>
</evidence>
<protein>
    <submittedName>
        <fullName evidence="2">Uncharacterized protein</fullName>
    </submittedName>
</protein>
<gene>
    <name evidence="2" type="ORF">Bpfe_015681</name>
</gene>
<organism evidence="2 3">
    <name type="scientific">Biomphalaria pfeifferi</name>
    <name type="common">Bloodfluke planorb</name>
    <name type="synonym">Freshwater snail</name>
    <dbReference type="NCBI Taxonomy" id="112525"/>
    <lineage>
        <taxon>Eukaryota</taxon>
        <taxon>Metazoa</taxon>
        <taxon>Spiralia</taxon>
        <taxon>Lophotrochozoa</taxon>
        <taxon>Mollusca</taxon>
        <taxon>Gastropoda</taxon>
        <taxon>Heterobranchia</taxon>
        <taxon>Euthyneura</taxon>
        <taxon>Panpulmonata</taxon>
        <taxon>Hygrophila</taxon>
        <taxon>Lymnaeoidea</taxon>
        <taxon>Planorbidae</taxon>
        <taxon>Biomphalaria</taxon>
    </lineage>
</organism>
<feature type="region of interest" description="Disordered" evidence="1">
    <location>
        <begin position="1"/>
        <end position="46"/>
    </location>
</feature>
<dbReference type="Proteomes" id="UP001233172">
    <property type="component" value="Unassembled WGS sequence"/>
</dbReference>
<dbReference type="AlphaFoldDB" id="A0AAD8BHS6"/>
<keyword evidence="3" id="KW-1185">Reference proteome</keyword>
<reference evidence="2" key="1">
    <citation type="journal article" date="2023" name="PLoS Negl. Trop. Dis.">
        <title>A genome sequence for Biomphalaria pfeifferi, the major vector snail for the human-infecting parasite Schistosoma mansoni.</title>
        <authorList>
            <person name="Bu L."/>
            <person name="Lu L."/>
            <person name="Laidemitt M.R."/>
            <person name="Zhang S.M."/>
            <person name="Mutuku M."/>
            <person name="Mkoji G."/>
            <person name="Steinauer M."/>
            <person name="Loker E.S."/>
        </authorList>
    </citation>
    <scope>NUCLEOTIDE SEQUENCE</scope>
    <source>
        <strain evidence="2">KasaAsao</strain>
    </source>
</reference>